<feature type="domain" description="MaoC-like" evidence="1">
    <location>
        <begin position="21"/>
        <end position="116"/>
    </location>
</feature>
<protein>
    <submittedName>
        <fullName evidence="2">MaoC family dehydratase</fullName>
    </submittedName>
</protein>
<evidence type="ECO:0000259" key="1">
    <source>
        <dbReference type="Pfam" id="PF01575"/>
    </source>
</evidence>
<proteinExistence type="predicted"/>
<name>A0A6C0TWI9_9GAMM</name>
<dbReference type="InterPro" id="IPR002539">
    <property type="entry name" value="MaoC-like_dom"/>
</dbReference>
<dbReference type="PANTHER" id="PTHR43664:SF1">
    <property type="entry name" value="BETA-METHYLMALYL-COA DEHYDRATASE"/>
    <property type="match status" value="1"/>
</dbReference>
<dbReference type="RefSeq" id="WP_163493430.1">
    <property type="nucleotide sequence ID" value="NZ_CP048711.1"/>
</dbReference>
<dbReference type="CDD" id="cd03454">
    <property type="entry name" value="YdeM"/>
    <property type="match status" value="1"/>
</dbReference>
<accession>A0A6C0TWI9</accession>
<dbReference type="EMBL" id="CP048711">
    <property type="protein sequence ID" value="QIB64180.1"/>
    <property type="molecule type" value="Genomic_DNA"/>
</dbReference>
<dbReference type="Proteomes" id="UP000477680">
    <property type="component" value="Chromosome"/>
</dbReference>
<dbReference type="AlphaFoldDB" id="A0A6C0TWI9"/>
<dbReference type="InterPro" id="IPR052342">
    <property type="entry name" value="MCH/BMMD"/>
</dbReference>
<reference evidence="2 3" key="1">
    <citation type="submission" date="2020-02" db="EMBL/GenBank/DDBJ databases">
        <title>Genome sequencing for Kineobactrum sp. M2.</title>
        <authorList>
            <person name="Park S.-J."/>
        </authorList>
    </citation>
    <scope>NUCLEOTIDE SEQUENCE [LARGE SCALE GENOMIC DNA]</scope>
    <source>
        <strain evidence="2 3">M2</strain>
    </source>
</reference>
<dbReference type="PANTHER" id="PTHR43664">
    <property type="entry name" value="MONOAMINE OXIDASE-RELATED"/>
    <property type="match status" value="1"/>
</dbReference>
<dbReference type="SUPFAM" id="SSF54637">
    <property type="entry name" value="Thioesterase/thiol ester dehydrase-isomerase"/>
    <property type="match status" value="1"/>
</dbReference>
<dbReference type="Gene3D" id="3.10.129.10">
    <property type="entry name" value="Hotdog Thioesterase"/>
    <property type="match status" value="1"/>
</dbReference>
<dbReference type="Pfam" id="PF01575">
    <property type="entry name" value="MaoC_dehydratas"/>
    <property type="match status" value="1"/>
</dbReference>
<evidence type="ECO:0000313" key="3">
    <source>
        <dbReference type="Proteomes" id="UP000477680"/>
    </source>
</evidence>
<keyword evidence="3" id="KW-1185">Reference proteome</keyword>
<organism evidence="2 3">
    <name type="scientific">Kineobactrum salinum</name>
    <dbReference type="NCBI Taxonomy" id="2708301"/>
    <lineage>
        <taxon>Bacteria</taxon>
        <taxon>Pseudomonadati</taxon>
        <taxon>Pseudomonadota</taxon>
        <taxon>Gammaproteobacteria</taxon>
        <taxon>Cellvibrionales</taxon>
        <taxon>Halieaceae</taxon>
        <taxon>Kineobactrum</taxon>
    </lineage>
</organism>
<dbReference type="KEGG" id="kim:G3T16_00885"/>
<gene>
    <name evidence="2" type="ORF">G3T16_00885</name>
</gene>
<sequence>MNSKSQWAFEDLVPGVCIELPAYEVTEAEILAFARQYDPQYFHTDPVAARQSLFGGLIASGWMTTGIFMRMQCDAFLLDSTCMGSPGVDEIRWLHPVRPGDVLRGESRVTEARPSRSRPDRGAVFSDVSIHNQRGEVVMTLRSRAIFARREAP</sequence>
<dbReference type="InterPro" id="IPR029069">
    <property type="entry name" value="HotDog_dom_sf"/>
</dbReference>
<evidence type="ECO:0000313" key="2">
    <source>
        <dbReference type="EMBL" id="QIB64180.1"/>
    </source>
</evidence>